<dbReference type="AlphaFoldDB" id="A0A559JDD9"/>
<dbReference type="SUPFAM" id="SSF55729">
    <property type="entry name" value="Acyl-CoA N-acyltransferases (Nat)"/>
    <property type="match status" value="1"/>
</dbReference>
<evidence type="ECO:0000313" key="2">
    <source>
        <dbReference type="EMBL" id="TVX97887.1"/>
    </source>
</evidence>
<dbReference type="PROSITE" id="PS51186">
    <property type="entry name" value="GNAT"/>
    <property type="match status" value="1"/>
</dbReference>
<dbReference type="PANTHER" id="PTHR43072:SF60">
    <property type="entry name" value="L-2,4-DIAMINOBUTYRIC ACID ACETYLTRANSFERASE"/>
    <property type="match status" value="1"/>
</dbReference>
<protein>
    <submittedName>
        <fullName evidence="2">GNAT family N-acetyltransferase</fullName>
    </submittedName>
</protein>
<dbReference type="InterPro" id="IPR056935">
    <property type="entry name" value="Rv0428c-like_C"/>
</dbReference>
<dbReference type="InterPro" id="IPR000182">
    <property type="entry name" value="GNAT_dom"/>
</dbReference>
<evidence type="ECO:0000313" key="3">
    <source>
        <dbReference type="Proteomes" id="UP000317036"/>
    </source>
</evidence>
<keyword evidence="3" id="KW-1185">Reference proteome</keyword>
<dbReference type="CDD" id="cd04301">
    <property type="entry name" value="NAT_SF"/>
    <property type="match status" value="1"/>
</dbReference>
<organism evidence="2 3">
    <name type="scientific">Paenibacillus cremeus</name>
    <dbReference type="NCBI Taxonomy" id="2163881"/>
    <lineage>
        <taxon>Bacteria</taxon>
        <taxon>Bacillati</taxon>
        <taxon>Bacillota</taxon>
        <taxon>Bacilli</taxon>
        <taxon>Bacillales</taxon>
        <taxon>Paenibacillaceae</taxon>
        <taxon>Paenibacillus</taxon>
    </lineage>
</organism>
<dbReference type="OrthoDB" id="9805924at2"/>
<dbReference type="EMBL" id="VNJI01000101">
    <property type="protein sequence ID" value="TVX97887.1"/>
    <property type="molecule type" value="Genomic_DNA"/>
</dbReference>
<proteinExistence type="predicted"/>
<comment type="caution">
    <text evidence="2">The sequence shown here is derived from an EMBL/GenBank/DDBJ whole genome shotgun (WGS) entry which is preliminary data.</text>
</comment>
<dbReference type="Gene3D" id="3.40.630.30">
    <property type="match status" value="1"/>
</dbReference>
<keyword evidence="2" id="KW-0808">Transferase</keyword>
<reference evidence="2 3" key="1">
    <citation type="submission" date="2019-07" db="EMBL/GenBank/DDBJ databases">
        <authorList>
            <person name="Kim J."/>
        </authorList>
    </citation>
    <scope>NUCLEOTIDE SEQUENCE [LARGE SCALE GENOMIC DNA]</scope>
    <source>
        <strain evidence="2 3">JC52</strain>
    </source>
</reference>
<gene>
    <name evidence="2" type="ORF">FPZ49_34880</name>
</gene>
<sequence length="346" mass="39328">MAAVSCWNKWLRPIMESRLPIDSICKITFSFKPASPLPTPLLCCNLKIIYRNAALCTFTFILKQILVVFKYILSYIYAMPLLLNGVIVLENKQLYSHLDRLALQTWPAKITWELGSWLLRASDGVTKRANSVWTADGSLSWEADLVRMEEIESFYSSQGLPARFHLSDASPEGLDAWLEARGYAKEVPCDMMIAAASEVIDHTIDRRNEQFRAEIVSTHKSGWLSDFIRLEGYSEELISFYDQLFSRIKPNAGYLRIMDGSECVAAGASVVQDGWAGFTSVIVHPQRRGLGLGQRIVHELAIWSKQQNAERLYLQVISDNEPAVKLYRKAGYERLFGYHYRSKALS</sequence>
<dbReference type="InterPro" id="IPR016181">
    <property type="entry name" value="Acyl_CoA_acyltransferase"/>
</dbReference>
<dbReference type="Proteomes" id="UP000317036">
    <property type="component" value="Unassembled WGS sequence"/>
</dbReference>
<feature type="domain" description="N-acetyltransferase" evidence="1">
    <location>
        <begin position="214"/>
        <end position="346"/>
    </location>
</feature>
<name>A0A559JDD9_9BACL</name>
<evidence type="ECO:0000259" key="1">
    <source>
        <dbReference type="PROSITE" id="PS51186"/>
    </source>
</evidence>
<dbReference type="GO" id="GO:0016747">
    <property type="term" value="F:acyltransferase activity, transferring groups other than amino-acyl groups"/>
    <property type="evidence" value="ECO:0007669"/>
    <property type="project" value="InterPro"/>
</dbReference>
<dbReference type="Pfam" id="PF24553">
    <property type="entry name" value="Rv0428c_C"/>
    <property type="match status" value="1"/>
</dbReference>
<dbReference type="PANTHER" id="PTHR43072">
    <property type="entry name" value="N-ACETYLTRANSFERASE"/>
    <property type="match status" value="1"/>
</dbReference>
<accession>A0A559JDD9</accession>